<dbReference type="GeneID" id="109010212"/>
<evidence type="ECO:0000256" key="1">
    <source>
        <dbReference type="SAM" id="MobiDB-lite"/>
    </source>
</evidence>
<accession>A0A2I4GRJ5</accession>
<reference evidence="3" key="1">
    <citation type="submission" date="2025-08" db="UniProtKB">
        <authorList>
            <consortium name="RefSeq"/>
        </authorList>
    </citation>
    <scope>IDENTIFICATION</scope>
    <source>
        <tissue evidence="3">Leaves</tissue>
    </source>
</reference>
<dbReference type="Proteomes" id="UP000235220">
    <property type="component" value="Chromosome 3"/>
</dbReference>
<dbReference type="RefSeq" id="XP_018846514.1">
    <property type="nucleotide sequence ID" value="XM_018990969.2"/>
</dbReference>
<evidence type="ECO:0000313" key="3">
    <source>
        <dbReference type="RefSeq" id="XP_018846514.1"/>
    </source>
</evidence>
<name>A0A2I4GRJ5_JUGRE</name>
<dbReference type="InterPro" id="IPR023393">
    <property type="entry name" value="START-like_dom_sf"/>
</dbReference>
<dbReference type="PANTHER" id="PTHR34560:SF1">
    <property type="entry name" value="START DOMAIN-CONTAINING PROTEIN"/>
    <property type="match status" value="1"/>
</dbReference>
<dbReference type="FunCoup" id="A0A2I4GRJ5">
    <property type="interactions" value="485"/>
</dbReference>
<feature type="compositionally biased region" description="Polar residues" evidence="1">
    <location>
        <begin position="559"/>
        <end position="571"/>
    </location>
</feature>
<dbReference type="Gramene" id="Jr03_02890_p1">
    <property type="protein sequence ID" value="cds.Jr03_02890_p1"/>
    <property type="gene ID" value="Jr03_02890"/>
</dbReference>
<sequence length="591" mass="67151">MEKKQKITQYRERLDKTLALPDLANKETLETLVKNQLLHSSEDETNGCNQKVIENRTAEVSFFLDMLRSASVDDNDGLEASERSRAEWKLKQDKEDFRVMYREGPKGTPFHTLLVEGYVDGPVDVCLCTSWESSLYKKWWPQFSVPTFKMICGKCLQKVRIGEQISLVRMKVPWPLSTREAIVHYFMFEYFQDDLIVVLLNTISDLESIDISTHGFTNEVIPEANGVVRIDVVGGFALQKVTSERSYFRTIANMDIKLDFVPPSLINFISRQLIGNGFRLYQKVVSSMSKTDKDFIDALGDPLYTKIREALYSPNISERTVEGEKIKTDACIFPEEHLIANKQDELVDIRQEVHCDYHASESEPKNAVVTDRKAFGEIEEEESEENKHFEEDGKDTDHISTKESNEGCNVNGKRNISIRSEVEQALGTLEKVISVIREYGFNAQTGFSSGLTSKEPPYMEVLTKDSNFNDEVILEVLEKEIIDGTSLERPRNSSSNHSFRHARSNSLPREVNHNKILLASTEQEQYLSVPNEATQVTPNGTTEVQALDQSAHDIKQKTSTEANGIQESSLNGEEKSSGQKKHRLCCFMLRG</sequence>
<organism evidence="2 3">
    <name type="scientific">Juglans regia</name>
    <name type="common">English walnut</name>
    <dbReference type="NCBI Taxonomy" id="51240"/>
    <lineage>
        <taxon>Eukaryota</taxon>
        <taxon>Viridiplantae</taxon>
        <taxon>Streptophyta</taxon>
        <taxon>Embryophyta</taxon>
        <taxon>Tracheophyta</taxon>
        <taxon>Spermatophyta</taxon>
        <taxon>Magnoliopsida</taxon>
        <taxon>eudicotyledons</taxon>
        <taxon>Gunneridae</taxon>
        <taxon>Pentapetalae</taxon>
        <taxon>rosids</taxon>
        <taxon>fabids</taxon>
        <taxon>Fagales</taxon>
        <taxon>Juglandaceae</taxon>
        <taxon>Juglans</taxon>
    </lineage>
</organism>
<feature type="region of interest" description="Disordered" evidence="1">
    <location>
        <begin position="378"/>
        <end position="408"/>
    </location>
</feature>
<feature type="compositionally biased region" description="Basic and acidic residues" evidence="1">
    <location>
        <begin position="385"/>
        <end position="405"/>
    </location>
</feature>
<feature type="region of interest" description="Disordered" evidence="1">
    <location>
        <begin position="487"/>
        <end position="511"/>
    </location>
</feature>
<gene>
    <name evidence="3" type="primary">LOC109010212</name>
</gene>
<dbReference type="SUPFAM" id="SSF55961">
    <property type="entry name" value="Bet v1-like"/>
    <property type="match status" value="1"/>
</dbReference>
<keyword evidence="2" id="KW-1185">Reference proteome</keyword>
<dbReference type="Gene3D" id="3.30.530.20">
    <property type="match status" value="1"/>
</dbReference>
<dbReference type="OrthoDB" id="17317at2759"/>
<protein>
    <submittedName>
        <fullName evidence="3">Uncharacterized protein LOC109010212</fullName>
    </submittedName>
</protein>
<feature type="region of interest" description="Disordered" evidence="1">
    <location>
        <begin position="553"/>
        <end position="577"/>
    </location>
</feature>
<dbReference type="AlphaFoldDB" id="A0A2I4GRJ5"/>
<proteinExistence type="predicted"/>
<dbReference type="PANTHER" id="PTHR34560">
    <property type="entry name" value="POLYKETIDE CYCLASE/DEHYDRASE/LIPID TRANSPORT SUPERFAMILY PROTEIN"/>
    <property type="match status" value="1"/>
</dbReference>
<dbReference type="KEGG" id="jre:109010212"/>
<dbReference type="STRING" id="51240.A0A2I4GRJ5"/>
<evidence type="ECO:0000313" key="2">
    <source>
        <dbReference type="Proteomes" id="UP000235220"/>
    </source>
</evidence>